<dbReference type="GO" id="GO:0009245">
    <property type="term" value="P:lipid A biosynthetic process"/>
    <property type="evidence" value="ECO:0007669"/>
    <property type="project" value="TreeGrafter"/>
</dbReference>
<dbReference type="PANTHER" id="PTHR34990">
    <property type="entry name" value="UDP-2,3-DIACYLGLUCOSAMINE HYDROLASE-RELATED"/>
    <property type="match status" value="1"/>
</dbReference>
<dbReference type="AlphaFoldDB" id="A0A382RTK6"/>
<sequence length="134" mass="15088">AALLLHGDTLCTRDLAYMDARKTLRSVEFQHDFLAKSISERDAIVRQLRGASLSHTRETAADIMDVTAEEVVNALADAGVSIMIHGHTHRPATHRLRVDENDATRYVLGDWGETMQYLLIEDETPRLLTYSVRV</sequence>
<evidence type="ECO:0000313" key="2">
    <source>
        <dbReference type="EMBL" id="SVD01024.1"/>
    </source>
</evidence>
<organism evidence="2">
    <name type="scientific">marine metagenome</name>
    <dbReference type="NCBI Taxonomy" id="408172"/>
    <lineage>
        <taxon>unclassified sequences</taxon>
        <taxon>metagenomes</taxon>
        <taxon>ecological metagenomes</taxon>
    </lineage>
</organism>
<dbReference type="PANTHER" id="PTHR34990:SF1">
    <property type="entry name" value="UDP-2,3-DIACYLGLUCOSAMINE HYDROLASE"/>
    <property type="match status" value="1"/>
</dbReference>
<evidence type="ECO:0008006" key="3">
    <source>
        <dbReference type="Google" id="ProtNLM"/>
    </source>
</evidence>
<dbReference type="EMBL" id="UINC01124105">
    <property type="protein sequence ID" value="SVD01024.1"/>
    <property type="molecule type" value="Genomic_DNA"/>
</dbReference>
<evidence type="ECO:0000256" key="1">
    <source>
        <dbReference type="ARBA" id="ARBA00022801"/>
    </source>
</evidence>
<dbReference type="GO" id="GO:0008758">
    <property type="term" value="F:UDP-2,3-diacylglucosamine hydrolase activity"/>
    <property type="evidence" value="ECO:0007669"/>
    <property type="project" value="TreeGrafter"/>
</dbReference>
<accession>A0A382RTK6</accession>
<gene>
    <name evidence="2" type="ORF">METZ01_LOCUS353878</name>
</gene>
<protein>
    <recommendedName>
        <fullName evidence="3">Calcineurin-like phosphoesterase domain-containing protein</fullName>
    </recommendedName>
</protein>
<dbReference type="InterPro" id="IPR029052">
    <property type="entry name" value="Metallo-depent_PP-like"/>
</dbReference>
<keyword evidence="1" id="KW-0378">Hydrolase</keyword>
<dbReference type="GO" id="GO:0016020">
    <property type="term" value="C:membrane"/>
    <property type="evidence" value="ECO:0007669"/>
    <property type="project" value="GOC"/>
</dbReference>
<dbReference type="SUPFAM" id="SSF56300">
    <property type="entry name" value="Metallo-dependent phosphatases"/>
    <property type="match status" value="1"/>
</dbReference>
<feature type="non-terminal residue" evidence="2">
    <location>
        <position position="1"/>
    </location>
</feature>
<proteinExistence type="predicted"/>
<reference evidence="2" key="1">
    <citation type="submission" date="2018-05" db="EMBL/GenBank/DDBJ databases">
        <authorList>
            <person name="Lanie J.A."/>
            <person name="Ng W.-L."/>
            <person name="Kazmierczak K.M."/>
            <person name="Andrzejewski T.M."/>
            <person name="Davidsen T.M."/>
            <person name="Wayne K.J."/>
            <person name="Tettelin H."/>
            <person name="Glass J.I."/>
            <person name="Rusch D."/>
            <person name="Podicherti R."/>
            <person name="Tsui H.-C.T."/>
            <person name="Winkler M.E."/>
        </authorList>
    </citation>
    <scope>NUCLEOTIDE SEQUENCE</scope>
</reference>
<dbReference type="InterPro" id="IPR043461">
    <property type="entry name" value="LpxH-like"/>
</dbReference>
<name>A0A382RTK6_9ZZZZ</name>